<dbReference type="AlphaFoldDB" id="A0A061B212"/>
<dbReference type="PROSITE" id="PS51387">
    <property type="entry name" value="FAD_PCMH"/>
    <property type="match status" value="1"/>
</dbReference>
<evidence type="ECO:0000256" key="2">
    <source>
        <dbReference type="ARBA" id="ARBA00004173"/>
    </source>
</evidence>
<comment type="cofactor">
    <cofactor evidence="1">
        <name>FAD</name>
        <dbReference type="ChEBI" id="CHEBI:57692"/>
    </cofactor>
</comment>
<name>A0A061B212_CYBFA</name>
<evidence type="ECO:0000256" key="3">
    <source>
        <dbReference type="ARBA" id="ARBA00008000"/>
    </source>
</evidence>
<keyword evidence="5" id="KW-0274">FAD</keyword>
<dbReference type="InterPro" id="IPR016166">
    <property type="entry name" value="FAD-bd_PCMH"/>
</dbReference>
<protein>
    <recommendedName>
        <fullName evidence="9">D-lactate dehydrogenase (cytochrome)</fullName>
        <ecNumber evidence="9">1.1.2.4</ecNumber>
    </recommendedName>
    <alternativeName>
        <fullName evidence="12">D-lactate ferricytochrome C oxidoreductase</fullName>
    </alternativeName>
</protein>
<dbReference type="SUPFAM" id="SSF56176">
    <property type="entry name" value="FAD-binding/transporter-associated domain-like"/>
    <property type="match status" value="1"/>
</dbReference>
<comment type="subcellular location">
    <subcellularLocation>
        <location evidence="2">Mitochondrion</location>
    </subcellularLocation>
</comment>
<dbReference type="OrthoDB" id="7786253at2759"/>
<dbReference type="FunFam" id="1.10.45.10:FF:000001">
    <property type="entry name" value="D-lactate dehydrogenase mitochondrial"/>
    <property type="match status" value="1"/>
</dbReference>
<evidence type="ECO:0000256" key="1">
    <source>
        <dbReference type="ARBA" id="ARBA00001974"/>
    </source>
</evidence>
<dbReference type="FunFam" id="3.30.70.2740:FF:000001">
    <property type="entry name" value="D-lactate dehydrogenase mitochondrial"/>
    <property type="match status" value="1"/>
</dbReference>
<evidence type="ECO:0000256" key="4">
    <source>
        <dbReference type="ARBA" id="ARBA00022630"/>
    </source>
</evidence>
<feature type="domain" description="FAD-binding PCMH-type" evidence="13">
    <location>
        <begin position="140"/>
        <end position="317"/>
    </location>
</feature>
<comment type="function">
    <text evidence="11">Catalyzes the stereospecific oxidation of D-lactate to pyruvate.</text>
</comment>
<dbReference type="Gene3D" id="3.30.70.2740">
    <property type="match status" value="1"/>
</dbReference>
<sequence>MFVTRGVCLRQAARSVRKTIHVNSGASRSLSTSTNNVGSPASFVKSVAFFATGVVATALYFKIQSPPEKKKSGTGVTSFESKPSVTTLDTLAPIEYASPEDFQKAVDEITTILGSNNVSYAESEIDNHSDSYYQTHHPKPGQKPKLIVYPANTEEVSAVMKVAHKYKVPIVPFTGGTSLEGQFFATRAGITLDLGRLDKIVQFNAKDLDITVQPAVGWQDLNEYLSPHGLMFGPDPGPGACIGGMVGTSCSGTNAARYGTMKENVLALTVVLADGTIIKTKKRPRKSAAGYNLTGLFVGSEGTLGIVTEATLKLHVKPEDETVAVISFDEIQHATDAVSDIVSKGIQVNAVELLDTNMMKCINYVESTSKKWLEKPTLLIKIGGSKSIIKELVSSIENISERNKSVQFQFATTEDEKTELWSARRMGLWSTIDWGKKTIADDVKIYITDVAVPISRLSGVISETTKELEAAGYQFTILGHVGDGNFHALILHKDEQEPEVKALVEKMVQLALENDGTCTGEHGVGVGKREYLIAELGEPAVDLMRQLKISLDPHRLLNADKIFKIDPTDHDH</sequence>
<evidence type="ECO:0000256" key="9">
    <source>
        <dbReference type="ARBA" id="ARBA00038897"/>
    </source>
</evidence>
<reference evidence="14" key="1">
    <citation type="journal article" date="2014" name="Genome Announc.">
        <title>Genome sequence of the yeast Cyberlindnera fabianii (Hansenula fabianii).</title>
        <authorList>
            <person name="Freel K.C."/>
            <person name="Sarilar V."/>
            <person name="Neuveglise C."/>
            <person name="Devillers H."/>
            <person name="Friedrich A."/>
            <person name="Schacherer J."/>
        </authorList>
    </citation>
    <scope>NUCLEOTIDE SEQUENCE</scope>
    <source>
        <strain evidence="14">YJS4271</strain>
    </source>
</reference>
<organism evidence="14">
    <name type="scientific">Cyberlindnera fabianii</name>
    <name type="common">Yeast</name>
    <name type="synonym">Hansenula fabianii</name>
    <dbReference type="NCBI Taxonomy" id="36022"/>
    <lineage>
        <taxon>Eukaryota</taxon>
        <taxon>Fungi</taxon>
        <taxon>Dikarya</taxon>
        <taxon>Ascomycota</taxon>
        <taxon>Saccharomycotina</taxon>
        <taxon>Saccharomycetes</taxon>
        <taxon>Phaffomycetales</taxon>
        <taxon>Phaffomycetaceae</taxon>
        <taxon>Cyberlindnera</taxon>
    </lineage>
</organism>
<dbReference type="InterPro" id="IPR016164">
    <property type="entry name" value="FAD-linked_Oxase-like_C"/>
</dbReference>
<dbReference type="GO" id="GO:0004458">
    <property type="term" value="F:D-lactate dehydrogenase (cytochrome) activity"/>
    <property type="evidence" value="ECO:0007669"/>
    <property type="project" value="UniProtKB-EC"/>
</dbReference>
<dbReference type="GO" id="GO:1903457">
    <property type="term" value="P:lactate catabolic process"/>
    <property type="evidence" value="ECO:0007669"/>
    <property type="project" value="TreeGrafter"/>
</dbReference>
<dbReference type="Pfam" id="PF02913">
    <property type="entry name" value="FAD-oxidase_C"/>
    <property type="match status" value="1"/>
</dbReference>
<dbReference type="GO" id="GO:0008720">
    <property type="term" value="F:D-lactate dehydrogenase (NAD+) activity"/>
    <property type="evidence" value="ECO:0007669"/>
    <property type="project" value="TreeGrafter"/>
</dbReference>
<dbReference type="SUPFAM" id="SSF55103">
    <property type="entry name" value="FAD-linked oxidases, C-terminal domain"/>
    <property type="match status" value="1"/>
</dbReference>
<dbReference type="FunFam" id="3.30.465.10:FF:000038">
    <property type="entry name" value="D-lactate dehydrogenase"/>
    <property type="match status" value="1"/>
</dbReference>
<dbReference type="VEuPathDB" id="FungiDB:BON22_1764"/>
<evidence type="ECO:0000256" key="5">
    <source>
        <dbReference type="ARBA" id="ARBA00022827"/>
    </source>
</evidence>
<dbReference type="Gene3D" id="1.10.45.10">
    <property type="entry name" value="Vanillyl-alcohol Oxidase, Chain A, domain 4"/>
    <property type="match status" value="1"/>
</dbReference>
<evidence type="ECO:0000256" key="11">
    <source>
        <dbReference type="ARBA" id="ARBA00055809"/>
    </source>
</evidence>
<gene>
    <name evidence="14" type="ORF">CYFA0S_13e00144g</name>
</gene>
<evidence type="ECO:0000256" key="7">
    <source>
        <dbReference type="ARBA" id="ARBA00023002"/>
    </source>
</evidence>
<dbReference type="Gene3D" id="3.30.465.10">
    <property type="match status" value="1"/>
</dbReference>
<dbReference type="InterPro" id="IPR016169">
    <property type="entry name" value="FAD-bd_PCMH_sub2"/>
</dbReference>
<dbReference type="InterPro" id="IPR004113">
    <property type="entry name" value="FAD-bd_oxidored_4_C"/>
</dbReference>
<dbReference type="InterPro" id="IPR036318">
    <property type="entry name" value="FAD-bd_PCMH-like_sf"/>
</dbReference>
<evidence type="ECO:0000256" key="10">
    <source>
        <dbReference type="ARBA" id="ARBA00051436"/>
    </source>
</evidence>
<dbReference type="InterPro" id="IPR006094">
    <property type="entry name" value="Oxid_FAD_bind_N"/>
</dbReference>
<dbReference type="PANTHER" id="PTHR11748:SF111">
    <property type="entry name" value="D-LACTATE DEHYDROGENASE, MITOCHONDRIAL-RELATED"/>
    <property type="match status" value="1"/>
</dbReference>
<dbReference type="PANTHER" id="PTHR11748">
    <property type="entry name" value="D-LACTATE DEHYDROGENASE"/>
    <property type="match status" value="1"/>
</dbReference>
<keyword evidence="8" id="KW-0496">Mitochondrion</keyword>
<keyword evidence="6" id="KW-0809">Transit peptide</keyword>
<keyword evidence="4" id="KW-0285">Flavoprotein</keyword>
<dbReference type="EMBL" id="LK052898">
    <property type="protein sequence ID" value="CDR43869.1"/>
    <property type="molecule type" value="Genomic_DNA"/>
</dbReference>
<comment type="catalytic activity">
    <reaction evidence="10">
        <text>(R)-lactate + 2 Fe(III)-[cytochrome c] = 2 Fe(II)-[cytochrome c] + pyruvate + 2 H(+)</text>
        <dbReference type="Rhea" id="RHEA:13521"/>
        <dbReference type="Rhea" id="RHEA-COMP:10350"/>
        <dbReference type="Rhea" id="RHEA-COMP:14399"/>
        <dbReference type="ChEBI" id="CHEBI:15361"/>
        <dbReference type="ChEBI" id="CHEBI:15378"/>
        <dbReference type="ChEBI" id="CHEBI:16004"/>
        <dbReference type="ChEBI" id="CHEBI:29033"/>
        <dbReference type="ChEBI" id="CHEBI:29034"/>
        <dbReference type="EC" id="1.1.2.4"/>
    </reaction>
</comment>
<accession>A0A061B212</accession>
<dbReference type="PhylomeDB" id="A0A061B212"/>
<dbReference type="EC" id="1.1.2.4" evidence="9"/>
<dbReference type="GO" id="GO:0071949">
    <property type="term" value="F:FAD binding"/>
    <property type="evidence" value="ECO:0007669"/>
    <property type="project" value="InterPro"/>
</dbReference>
<dbReference type="InterPro" id="IPR016171">
    <property type="entry name" value="Vanillyl_alc_oxidase_C-sub2"/>
</dbReference>
<dbReference type="GO" id="GO:0005739">
    <property type="term" value="C:mitochondrion"/>
    <property type="evidence" value="ECO:0007669"/>
    <property type="project" value="UniProtKB-SubCell"/>
</dbReference>
<proteinExistence type="inferred from homology"/>
<comment type="similarity">
    <text evidence="3">Belongs to the FAD-binding oxidoreductase/transferase type 4 family.</text>
</comment>
<dbReference type="Pfam" id="PF01565">
    <property type="entry name" value="FAD_binding_4"/>
    <property type="match status" value="1"/>
</dbReference>
<evidence type="ECO:0000256" key="6">
    <source>
        <dbReference type="ARBA" id="ARBA00022946"/>
    </source>
</evidence>
<evidence type="ECO:0000259" key="13">
    <source>
        <dbReference type="PROSITE" id="PS51387"/>
    </source>
</evidence>
<evidence type="ECO:0000313" key="14">
    <source>
        <dbReference type="EMBL" id="CDR43869.1"/>
    </source>
</evidence>
<evidence type="ECO:0000256" key="12">
    <source>
        <dbReference type="ARBA" id="ARBA00083446"/>
    </source>
</evidence>
<evidence type="ECO:0000256" key="8">
    <source>
        <dbReference type="ARBA" id="ARBA00023128"/>
    </source>
</evidence>
<keyword evidence="7" id="KW-0560">Oxidoreductase</keyword>